<sequence length="302" mass="32154">MTRFALIAALLMAAPAIAQMPVPVPAQAPAEPNAIALYPQMKAPKGSTENWVRFGEDLAVRNVTVPTITPVLPDPAKATGAAVIVAPGGAFMLLSMEHEGWSVARWLADHGIAAFVLKYRLNQTPADTAEASAYMGKRMADSLRDPTAAPGITEPRATLDALAALKMVRGDASKWGVDPKRVGMIGFSAGAMTTLNATLEGKGSDRPSFIAYVYGPMLARDVPTDAPPMFAAIANDDSLFPNPSYALLESWRRAHVPVELHAYERGDHGFGMGKPGTTTMGLLPQFLSWMEMRGLLNAKAGQ</sequence>
<evidence type="ECO:0000313" key="5">
    <source>
        <dbReference type="EMBL" id="KAA9029689.1"/>
    </source>
</evidence>
<keyword evidence="7" id="KW-1185">Reference proteome</keyword>
<dbReference type="Gene3D" id="3.40.50.1820">
    <property type="entry name" value="alpha/beta hydrolase"/>
    <property type="match status" value="1"/>
</dbReference>
<dbReference type="Proteomes" id="UP000326364">
    <property type="component" value="Unassembled WGS sequence"/>
</dbReference>
<dbReference type="InterPro" id="IPR002925">
    <property type="entry name" value="Dienelactn_hydro"/>
</dbReference>
<evidence type="ECO:0000256" key="2">
    <source>
        <dbReference type="SAM" id="SignalP"/>
    </source>
</evidence>
<dbReference type="InterPro" id="IPR029058">
    <property type="entry name" value="AB_hydrolase_fold"/>
</dbReference>
<name>A0A5J5I5I6_9SPHN</name>
<evidence type="ECO:0000313" key="6">
    <source>
        <dbReference type="Proteomes" id="UP000325933"/>
    </source>
</evidence>
<dbReference type="AlphaFoldDB" id="A0A5J5I5I6"/>
<keyword evidence="2" id="KW-0732">Signal</keyword>
<dbReference type="PANTHER" id="PTHR48081:SF6">
    <property type="entry name" value="PEPTIDASE S9 PROLYL OLIGOPEPTIDASE CATALYTIC DOMAIN-CONTAINING PROTEIN"/>
    <property type="match status" value="1"/>
</dbReference>
<dbReference type="GO" id="GO:0016787">
    <property type="term" value="F:hydrolase activity"/>
    <property type="evidence" value="ECO:0007669"/>
    <property type="project" value="UniProtKB-KW"/>
</dbReference>
<comment type="caution">
    <text evidence="5">The sequence shown here is derived from an EMBL/GenBank/DDBJ whole genome shotgun (WGS) entry which is preliminary data.</text>
</comment>
<organism evidence="5 6">
    <name type="scientific">Sphingobium limneticum</name>
    <dbReference type="NCBI Taxonomy" id="1007511"/>
    <lineage>
        <taxon>Bacteria</taxon>
        <taxon>Pseudomonadati</taxon>
        <taxon>Pseudomonadota</taxon>
        <taxon>Alphaproteobacteria</taxon>
        <taxon>Sphingomonadales</taxon>
        <taxon>Sphingomonadaceae</taxon>
        <taxon>Sphingobium</taxon>
    </lineage>
</organism>
<protein>
    <submittedName>
        <fullName evidence="5">Alpha/beta hydrolase</fullName>
    </submittedName>
</protein>
<evidence type="ECO:0000256" key="1">
    <source>
        <dbReference type="ARBA" id="ARBA00022801"/>
    </source>
</evidence>
<dbReference type="Proteomes" id="UP000325933">
    <property type="component" value="Unassembled WGS sequence"/>
</dbReference>
<keyword evidence="1 5" id="KW-0378">Hydrolase</keyword>
<dbReference type="Pfam" id="PF01738">
    <property type="entry name" value="DLH"/>
    <property type="match status" value="1"/>
</dbReference>
<evidence type="ECO:0000259" key="3">
    <source>
        <dbReference type="Pfam" id="PF01738"/>
    </source>
</evidence>
<dbReference type="SUPFAM" id="SSF53474">
    <property type="entry name" value="alpha/beta-Hydrolases"/>
    <property type="match status" value="1"/>
</dbReference>
<gene>
    <name evidence="5" type="ORF">F4U95_10660</name>
    <name evidence="4" type="ORF">F4U96_10715</name>
</gene>
<proteinExistence type="predicted"/>
<accession>A0A5J5I5I6</accession>
<feature type="domain" description="Dienelactone hydrolase" evidence="3">
    <location>
        <begin position="102"/>
        <end position="272"/>
    </location>
</feature>
<dbReference type="RefSeq" id="WP_150425667.1">
    <property type="nucleotide sequence ID" value="NZ_VYQA01000007.1"/>
</dbReference>
<evidence type="ECO:0000313" key="4">
    <source>
        <dbReference type="EMBL" id="KAA9016710.1"/>
    </source>
</evidence>
<dbReference type="EMBL" id="VYQB01000007">
    <property type="protein sequence ID" value="KAA9016710.1"/>
    <property type="molecule type" value="Genomic_DNA"/>
</dbReference>
<feature type="chain" id="PRO_5023908932" evidence="2">
    <location>
        <begin position="19"/>
        <end position="302"/>
    </location>
</feature>
<dbReference type="InterPro" id="IPR050300">
    <property type="entry name" value="GDXG_lipolytic_enzyme"/>
</dbReference>
<feature type="signal peptide" evidence="2">
    <location>
        <begin position="1"/>
        <end position="18"/>
    </location>
</feature>
<evidence type="ECO:0000313" key="7">
    <source>
        <dbReference type="Proteomes" id="UP000326364"/>
    </source>
</evidence>
<dbReference type="EMBL" id="VYQA01000007">
    <property type="protein sequence ID" value="KAA9029689.1"/>
    <property type="molecule type" value="Genomic_DNA"/>
</dbReference>
<reference evidence="6 7" key="1">
    <citation type="submission" date="2019-09" db="EMBL/GenBank/DDBJ databases">
        <authorList>
            <person name="Feng G."/>
        </authorList>
    </citation>
    <scope>NUCLEOTIDE SEQUENCE [LARGE SCALE GENOMIC DNA]</scope>
    <source>
        <strain evidence="5 6">KACC 19283</strain>
        <strain evidence="4 7">KACC 19284</strain>
    </source>
</reference>
<dbReference type="PANTHER" id="PTHR48081">
    <property type="entry name" value="AB HYDROLASE SUPERFAMILY PROTEIN C4A8.06C"/>
    <property type="match status" value="1"/>
</dbReference>